<evidence type="ECO:0000313" key="5">
    <source>
        <dbReference type="Proteomes" id="UP000504606"/>
    </source>
</evidence>
<dbReference type="InterPro" id="IPR013783">
    <property type="entry name" value="Ig-like_fold"/>
</dbReference>
<dbReference type="SUPFAM" id="SSF48726">
    <property type="entry name" value="Immunoglobulin"/>
    <property type="match status" value="1"/>
</dbReference>
<dbReference type="Pfam" id="PF07686">
    <property type="entry name" value="V-set"/>
    <property type="match status" value="1"/>
</dbReference>
<protein>
    <submittedName>
        <fullName evidence="6">Uncharacterized protein LOC113210885</fullName>
    </submittedName>
</protein>
<keyword evidence="2" id="KW-0732">Signal</keyword>
<keyword evidence="5" id="KW-1185">Reference proteome</keyword>
<evidence type="ECO:0000259" key="3">
    <source>
        <dbReference type="PROSITE" id="PS50835"/>
    </source>
</evidence>
<dbReference type="InterPro" id="IPR036116">
    <property type="entry name" value="FN3_sf"/>
</dbReference>
<dbReference type="SMART" id="SM00409">
    <property type="entry name" value="IG"/>
    <property type="match status" value="1"/>
</dbReference>
<keyword evidence="1" id="KW-1133">Transmembrane helix</keyword>
<dbReference type="CDD" id="cd00063">
    <property type="entry name" value="FN3"/>
    <property type="match status" value="1"/>
</dbReference>
<keyword evidence="1" id="KW-0812">Transmembrane</keyword>
<dbReference type="InterPro" id="IPR003599">
    <property type="entry name" value="Ig_sub"/>
</dbReference>
<sequence>MVTRDPLVVFALLVLWKGYCLGESLFIQEEAVDYGENITLPCFFATDGSSGDGKGTHDDDDVWSSHEGAVWVREGREDEQVSRMSVHQDGSLSLTNVDRDDSGVYRCEIKDEIRIRIKLEVRVPPPALSNVTIVPSTVLALLLWEVTDTGGYPISHFSARYRLKEPTLLSDHQSEEKSLLDYTWHWVVPEQIKPSVREIDVYQLRPNSSYLFEIWASNHLGAGEITQLETHTQNNEAEIELARHLLEGAETFDTRVWVAAVAVVMGTLVMLALGTCYLLYKECHIPNINLDEHEIMELVPNIILNPGFDDDGVVEGHYERDENCNNRRAMHINNISTAQPYRI</sequence>
<dbReference type="Proteomes" id="UP000504606">
    <property type="component" value="Unplaced"/>
</dbReference>
<dbReference type="OrthoDB" id="6266590at2759"/>
<dbReference type="AlphaFoldDB" id="A0A6J1SVD2"/>
<evidence type="ECO:0000256" key="1">
    <source>
        <dbReference type="SAM" id="Phobius"/>
    </source>
</evidence>
<dbReference type="InterPro" id="IPR036179">
    <property type="entry name" value="Ig-like_dom_sf"/>
</dbReference>
<reference evidence="6" key="1">
    <citation type="submission" date="2025-08" db="UniProtKB">
        <authorList>
            <consortium name="RefSeq"/>
        </authorList>
    </citation>
    <scope>IDENTIFICATION</scope>
    <source>
        <tissue evidence="6">Whole organism</tissue>
    </source>
</reference>
<dbReference type="PROSITE" id="PS50835">
    <property type="entry name" value="IG_LIKE"/>
    <property type="match status" value="1"/>
</dbReference>
<evidence type="ECO:0000256" key="2">
    <source>
        <dbReference type="SAM" id="SignalP"/>
    </source>
</evidence>
<keyword evidence="1" id="KW-0472">Membrane</keyword>
<dbReference type="RefSeq" id="XP_026284853.1">
    <property type="nucleotide sequence ID" value="XM_026429068.2"/>
</dbReference>
<feature type="domain" description="Fibronectin type-III" evidence="4">
    <location>
        <begin position="124"/>
        <end position="237"/>
    </location>
</feature>
<dbReference type="InterPro" id="IPR007110">
    <property type="entry name" value="Ig-like_dom"/>
</dbReference>
<gene>
    <name evidence="6" type="primary">LOC113210885</name>
</gene>
<feature type="signal peptide" evidence="2">
    <location>
        <begin position="1"/>
        <end position="22"/>
    </location>
</feature>
<dbReference type="GeneID" id="113210885"/>
<organism evidence="5 6">
    <name type="scientific">Frankliniella occidentalis</name>
    <name type="common">Western flower thrips</name>
    <name type="synonym">Euthrips occidentalis</name>
    <dbReference type="NCBI Taxonomy" id="133901"/>
    <lineage>
        <taxon>Eukaryota</taxon>
        <taxon>Metazoa</taxon>
        <taxon>Ecdysozoa</taxon>
        <taxon>Arthropoda</taxon>
        <taxon>Hexapoda</taxon>
        <taxon>Insecta</taxon>
        <taxon>Pterygota</taxon>
        <taxon>Neoptera</taxon>
        <taxon>Paraneoptera</taxon>
        <taxon>Thysanoptera</taxon>
        <taxon>Terebrantia</taxon>
        <taxon>Thripoidea</taxon>
        <taxon>Thripidae</taxon>
        <taxon>Frankliniella</taxon>
    </lineage>
</organism>
<evidence type="ECO:0000313" key="6">
    <source>
        <dbReference type="RefSeq" id="XP_026284853.1"/>
    </source>
</evidence>
<feature type="domain" description="Ig-like" evidence="3">
    <location>
        <begin position="6"/>
        <end position="118"/>
    </location>
</feature>
<dbReference type="Gene3D" id="2.60.40.10">
    <property type="entry name" value="Immunoglobulins"/>
    <property type="match status" value="2"/>
</dbReference>
<feature type="transmembrane region" description="Helical" evidence="1">
    <location>
        <begin position="256"/>
        <end position="280"/>
    </location>
</feature>
<dbReference type="InterPro" id="IPR013106">
    <property type="entry name" value="Ig_V-set"/>
</dbReference>
<dbReference type="InterPro" id="IPR003961">
    <property type="entry name" value="FN3_dom"/>
</dbReference>
<proteinExistence type="predicted"/>
<dbReference type="KEGG" id="foc:113210885"/>
<evidence type="ECO:0000259" key="4">
    <source>
        <dbReference type="PROSITE" id="PS50853"/>
    </source>
</evidence>
<accession>A0A6J1SVD2</accession>
<dbReference type="SUPFAM" id="SSF49265">
    <property type="entry name" value="Fibronectin type III"/>
    <property type="match status" value="1"/>
</dbReference>
<dbReference type="PROSITE" id="PS50853">
    <property type="entry name" value="FN3"/>
    <property type="match status" value="1"/>
</dbReference>
<name>A0A6J1SVD2_FRAOC</name>
<feature type="chain" id="PRO_5026899237" evidence="2">
    <location>
        <begin position="23"/>
        <end position="343"/>
    </location>
</feature>